<evidence type="ECO:0000256" key="3">
    <source>
        <dbReference type="ARBA" id="ARBA00023002"/>
    </source>
</evidence>
<dbReference type="InterPro" id="IPR028427">
    <property type="entry name" value="Met_Sox_Rdtase_MsrB"/>
</dbReference>
<name>A0A7M7L589_VARDE</name>
<dbReference type="EC" id="1.8.4.12" evidence="2"/>
<evidence type="ECO:0000313" key="7">
    <source>
        <dbReference type="EnsemblMetazoa" id="XP_022670570"/>
    </source>
</evidence>
<dbReference type="EnsemblMetazoa" id="XM_022814835">
    <property type="protein sequence ID" value="XP_022670570"/>
    <property type="gene ID" value="LOC111254220"/>
</dbReference>
<dbReference type="GeneID" id="111254220"/>
<protein>
    <recommendedName>
        <fullName evidence="2">peptide-methionine (R)-S-oxide reductase</fullName>
        <ecNumber evidence="2">1.8.4.12</ecNumber>
    </recommendedName>
</protein>
<dbReference type="InParanoid" id="A0A7M7L589"/>
<comment type="similarity">
    <text evidence="1">Belongs to the MsrB Met sulfoxide reductase family.</text>
</comment>
<keyword evidence="8" id="KW-1185">Reference proteome</keyword>
<feature type="compositionally biased region" description="Polar residues" evidence="5">
    <location>
        <begin position="199"/>
        <end position="213"/>
    </location>
</feature>
<dbReference type="OrthoDB" id="44061at2759"/>
<accession>A0A7M7L589</accession>
<dbReference type="SUPFAM" id="SSF51316">
    <property type="entry name" value="Mss4-like"/>
    <property type="match status" value="1"/>
</dbReference>
<dbReference type="Proteomes" id="UP000594260">
    <property type="component" value="Unplaced"/>
</dbReference>
<evidence type="ECO:0000256" key="4">
    <source>
        <dbReference type="ARBA" id="ARBA00048488"/>
    </source>
</evidence>
<dbReference type="AlphaFoldDB" id="A0A7M7L589"/>
<organism evidence="7 8">
    <name type="scientific">Varroa destructor</name>
    <name type="common">Honeybee mite</name>
    <dbReference type="NCBI Taxonomy" id="109461"/>
    <lineage>
        <taxon>Eukaryota</taxon>
        <taxon>Metazoa</taxon>
        <taxon>Ecdysozoa</taxon>
        <taxon>Arthropoda</taxon>
        <taxon>Chelicerata</taxon>
        <taxon>Arachnida</taxon>
        <taxon>Acari</taxon>
        <taxon>Parasitiformes</taxon>
        <taxon>Mesostigmata</taxon>
        <taxon>Gamasina</taxon>
        <taxon>Dermanyssoidea</taxon>
        <taxon>Varroidae</taxon>
        <taxon>Varroa</taxon>
    </lineage>
</organism>
<dbReference type="PROSITE" id="PS51790">
    <property type="entry name" value="MSRB"/>
    <property type="match status" value="1"/>
</dbReference>
<dbReference type="PANTHER" id="PTHR10173:SF52">
    <property type="entry name" value="METHIONINE-R-SULFOXIDE REDUCTASE B1"/>
    <property type="match status" value="1"/>
</dbReference>
<dbReference type="PANTHER" id="PTHR10173">
    <property type="entry name" value="METHIONINE SULFOXIDE REDUCTASE"/>
    <property type="match status" value="1"/>
</dbReference>
<reference evidence="7" key="1">
    <citation type="submission" date="2021-01" db="UniProtKB">
        <authorList>
            <consortium name="EnsemblMetazoa"/>
        </authorList>
    </citation>
    <scope>IDENTIFICATION</scope>
</reference>
<sequence>MFCHGAIVWYYGAISGTRNGCYNIGTKAIAYLSYSIVTCLHPRRELNTDNSAVGLATKTQLASSAFALHRKFAVPQITAIRKKHHSPFGSSQVFAIDTTTKGWCNVLPRSIANGSRIRSHINCSRLLFNGGQSEQNTSDYGFVRLPIARRVNLFRSCSASFYENVNKYLLVFSRAHSILQRQCCAQSTSSSVKVQLSTVGSQSSKESPAQGSKTDLPALDNEDVTDEMSSQAPEDFKKVSQDEWRKRLDRETFKVCRLKGTEMPGSGKYLRHSEKGTYVCICCRANLFRSEDKFNHCGWPSFRQAMGTKQNGSEETTNVKREYDGTHGMVRTEVLCKKCNSHLGHVFDDGPEPFSRRFCINSVSLDFVKDP</sequence>
<proteinExistence type="inferred from homology"/>
<dbReference type="InterPro" id="IPR002579">
    <property type="entry name" value="Met_Sox_Rdtase_MsrB_dom"/>
</dbReference>
<dbReference type="GO" id="GO:0006979">
    <property type="term" value="P:response to oxidative stress"/>
    <property type="evidence" value="ECO:0007669"/>
    <property type="project" value="InterPro"/>
</dbReference>
<evidence type="ECO:0000256" key="1">
    <source>
        <dbReference type="ARBA" id="ARBA00007174"/>
    </source>
</evidence>
<comment type="catalytic activity">
    <reaction evidence="4">
        <text>L-methionyl-[protein] + [thioredoxin]-disulfide + H2O = L-methionyl-(R)-S-oxide-[protein] + [thioredoxin]-dithiol</text>
        <dbReference type="Rhea" id="RHEA:24164"/>
        <dbReference type="Rhea" id="RHEA-COMP:10698"/>
        <dbReference type="Rhea" id="RHEA-COMP:10700"/>
        <dbReference type="Rhea" id="RHEA-COMP:12313"/>
        <dbReference type="Rhea" id="RHEA-COMP:12314"/>
        <dbReference type="ChEBI" id="CHEBI:15377"/>
        <dbReference type="ChEBI" id="CHEBI:16044"/>
        <dbReference type="ChEBI" id="CHEBI:29950"/>
        <dbReference type="ChEBI" id="CHEBI:45764"/>
        <dbReference type="ChEBI" id="CHEBI:50058"/>
        <dbReference type="EC" id="1.8.4.12"/>
    </reaction>
</comment>
<dbReference type="GO" id="GO:0005737">
    <property type="term" value="C:cytoplasm"/>
    <property type="evidence" value="ECO:0007669"/>
    <property type="project" value="TreeGrafter"/>
</dbReference>
<feature type="region of interest" description="Disordered" evidence="5">
    <location>
        <begin position="199"/>
        <end position="236"/>
    </location>
</feature>
<keyword evidence="3" id="KW-0560">Oxidoreductase</keyword>
<dbReference type="Gene3D" id="2.170.150.20">
    <property type="entry name" value="Peptide methionine sulfoxide reductase"/>
    <property type="match status" value="1"/>
</dbReference>
<evidence type="ECO:0000259" key="6">
    <source>
        <dbReference type="PROSITE" id="PS51790"/>
    </source>
</evidence>
<evidence type="ECO:0000256" key="2">
    <source>
        <dbReference type="ARBA" id="ARBA00012499"/>
    </source>
</evidence>
<dbReference type="KEGG" id="vde:111254220"/>
<dbReference type="Pfam" id="PF01641">
    <property type="entry name" value="SelR"/>
    <property type="match status" value="1"/>
</dbReference>
<dbReference type="InterPro" id="IPR011057">
    <property type="entry name" value="Mss4-like_sf"/>
</dbReference>
<dbReference type="GO" id="GO:0033743">
    <property type="term" value="F:peptide-methionine (R)-S-oxide reductase activity"/>
    <property type="evidence" value="ECO:0007669"/>
    <property type="project" value="UniProtKB-EC"/>
</dbReference>
<dbReference type="RefSeq" id="XP_022670570.1">
    <property type="nucleotide sequence ID" value="XM_022814835.1"/>
</dbReference>
<evidence type="ECO:0000313" key="8">
    <source>
        <dbReference type="Proteomes" id="UP000594260"/>
    </source>
</evidence>
<dbReference type="GO" id="GO:0030091">
    <property type="term" value="P:protein repair"/>
    <property type="evidence" value="ECO:0007669"/>
    <property type="project" value="InterPro"/>
</dbReference>
<evidence type="ECO:0000256" key="5">
    <source>
        <dbReference type="SAM" id="MobiDB-lite"/>
    </source>
</evidence>
<dbReference type="NCBIfam" id="TIGR00357">
    <property type="entry name" value="peptide-methionine (R)-S-oxide reductase MsrB"/>
    <property type="match status" value="1"/>
</dbReference>
<feature type="domain" description="MsrB" evidence="6">
    <location>
        <begin position="241"/>
        <end position="370"/>
    </location>
</feature>